<evidence type="ECO:0000313" key="13">
    <source>
        <dbReference type="Proteomes" id="UP000241421"/>
    </source>
</evidence>
<dbReference type="GO" id="GO:0018580">
    <property type="term" value="F:nitronate monooxygenase activity"/>
    <property type="evidence" value="ECO:0007669"/>
    <property type="project" value="InterPro"/>
</dbReference>
<dbReference type="RefSeq" id="WP_106755715.1">
    <property type="nucleotide sequence ID" value="NZ_PXWF02000019.1"/>
</dbReference>
<keyword evidence="8" id="KW-0503">Monooxygenase</keyword>
<dbReference type="Proteomes" id="UP000241421">
    <property type="component" value="Unassembled WGS sequence"/>
</dbReference>
<evidence type="ECO:0000256" key="3">
    <source>
        <dbReference type="ARBA" id="ARBA00022575"/>
    </source>
</evidence>
<reference evidence="12 13" key="1">
    <citation type="submission" date="2018-04" db="EMBL/GenBank/DDBJ databases">
        <title>Massilia violaceinigra sp. nov., a novel purple-pigmented bacterium isolated from Tianshan glacier, Xinjiang, China.</title>
        <authorList>
            <person name="Wang H."/>
        </authorList>
    </citation>
    <scope>NUCLEOTIDE SEQUENCE [LARGE SCALE GENOMIC DNA]</scope>
    <source>
        <strain evidence="12 13">B448-2</strain>
    </source>
</reference>
<evidence type="ECO:0000256" key="9">
    <source>
        <dbReference type="ARBA" id="ARBA00031155"/>
    </source>
</evidence>
<dbReference type="OrthoDB" id="9778912at2"/>
<dbReference type="PANTHER" id="PTHR42747:SF3">
    <property type="entry name" value="NITRONATE MONOOXYGENASE-RELATED"/>
    <property type="match status" value="1"/>
</dbReference>
<comment type="caution">
    <text evidence="12">The sequence shown here is derived from an EMBL/GenBank/DDBJ whole genome shotgun (WGS) entry which is preliminary data.</text>
</comment>
<dbReference type="InterPro" id="IPR013785">
    <property type="entry name" value="Aldolase_TIM"/>
</dbReference>
<keyword evidence="6" id="KW-0547">Nucleotide-binding</keyword>
<comment type="catalytic activity">
    <reaction evidence="10">
        <text>3 propionate 3-nitronate + 3 O2 + H2O = 3 3-oxopropanoate + 2 nitrate + nitrite + H2O2 + 3 H(+)</text>
        <dbReference type="Rhea" id="RHEA:57332"/>
        <dbReference type="ChEBI" id="CHEBI:15377"/>
        <dbReference type="ChEBI" id="CHEBI:15378"/>
        <dbReference type="ChEBI" id="CHEBI:15379"/>
        <dbReference type="ChEBI" id="CHEBI:16240"/>
        <dbReference type="ChEBI" id="CHEBI:16301"/>
        <dbReference type="ChEBI" id="CHEBI:17632"/>
        <dbReference type="ChEBI" id="CHEBI:33190"/>
        <dbReference type="ChEBI" id="CHEBI:136067"/>
    </reaction>
</comment>
<evidence type="ECO:0000256" key="4">
    <source>
        <dbReference type="ARBA" id="ARBA00022630"/>
    </source>
</evidence>
<protein>
    <recommendedName>
        <fullName evidence="11">Nitronate monooxygenase</fullName>
    </recommendedName>
    <alternativeName>
        <fullName evidence="9">Propionate 3-nitronate monooxygenase</fullName>
    </alternativeName>
</protein>
<name>A0A2U2I759_9BURK</name>
<evidence type="ECO:0000256" key="11">
    <source>
        <dbReference type="ARBA" id="ARBA00067136"/>
    </source>
</evidence>
<comment type="similarity">
    <text evidence="2">Belongs to the nitronate monooxygenase family. NMO class I subfamily.</text>
</comment>
<organism evidence="12 13">
    <name type="scientific">Massilia glaciei</name>
    <dbReference type="NCBI Taxonomy" id="1524097"/>
    <lineage>
        <taxon>Bacteria</taxon>
        <taxon>Pseudomonadati</taxon>
        <taxon>Pseudomonadota</taxon>
        <taxon>Betaproteobacteria</taxon>
        <taxon>Burkholderiales</taxon>
        <taxon>Oxalobacteraceae</taxon>
        <taxon>Telluria group</taxon>
        <taxon>Massilia</taxon>
    </lineage>
</organism>
<comment type="cofactor">
    <cofactor evidence="1">
        <name>FMN</name>
        <dbReference type="ChEBI" id="CHEBI:58210"/>
    </cofactor>
</comment>
<dbReference type="FunFam" id="3.20.20.70:FF:000154">
    <property type="entry name" value="Probable nitronate monooxygenase"/>
    <property type="match status" value="1"/>
</dbReference>
<evidence type="ECO:0000256" key="7">
    <source>
        <dbReference type="ARBA" id="ARBA00023002"/>
    </source>
</evidence>
<evidence type="ECO:0000313" key="12">
    <source>
        <dbReference type="EMBL" id="PWF55604.1"/>
    </source>
</evidence>
<dbReference type="GO" id="GO:0000166">
    <property type="term" value="F:nucleotide binding"/>
    <property type="evidence" value="ECO:0007669"/>
    <property type="project" value="UniProtKB-KW"/>
</dbReference>
<proteinExistence type="inferred from homology"/>
<dbReference type="Gene3D" id="3.20.20.70">
    <property type="entry name" value="Aldolase class I"/>
    <property type="match status" value="1"/>
</dbReference>
<accession>A0A2U2I759</accession>
<evidence type="ECO:0000256" key="10">
    <source>
        <dbReference type="ARBA" id="ARBA00049401"/>
    </source>
</evidence>
<gene>
    <name evidence="12" type="ORF">C7C56_001255</name>
</gene>
<dbReference type="EMBL" id="PXWF02000019">
    <property type="protein sequence ID" value="PWF55604.1"/>
    <property type="molecule type" value="Genomic_DNA"/>
</dbReference>
<keyword evidence="13" id="KW-1185">Reference proteome</keyword>
<dbReference type="GO" id="GO:0051213">
    <property type="term" value="F:dioxygenase activity"/>
    <property type="evidence" value="ECO:0007669"/>
    <property type="project" value="UniProtKB-KW"/>
</dbReference>
<keyword evidence="4" id="KW-0285">Flavoprotein</keyword>
<dbReference type="InterPro" id="IPR004136">
    <property type="entry name" value="NMO"/>
</dbReference>
<evidence type="ECO:0000256" key="5">
    <source>
        <dbReference type="ARBA" id="ARBA00022643"/>
    </source>
</evidence>
<dbReference type="PANTHER" id="PTHR42747">
    <property type="entry name" value="NITRONATE MONOOXYGENASE-RELATED"/>
    <property type="match status" value="1"/>
</dbReference>
<sequence length="345" mass="36395">MNLQALWKFPIIQGPMAGGGSTPALAAAVSNAGGLGSLGCGMLSPDAIAQQVAELRKLSDRPFVLNLFIQDRPSPTADEIVRGTQLLRPVFEGLGWDSLPLPSSWCEDFAAQLDTLIALKPAVGSFTFGILNEVQIERLHDAGIIVIGTATTVDEAQAWEAVGADAVIASGIESGGHRGTFMGPQEAANLPARELWSAAADEVRIPLIAAGGIMTGVDINEALRLGACAVQMGTAFLVCDESGINPAYRHALVNAGGIDTRLTRAFTGRYARGLVNGFMRRMQAVESQVPNYPVQNALTAGIRKAAGQSGDTDNMSLWAGAEVRRARPMPCAQLMQTLVAEMRTQ</sequence>
<keyword evidence="5" id="KW-0288">FMN</keyword>
<dbReference type="AlphaFoldDB" id="A0A2U2I759"/>
<dbReference type="Pfam" id="PF03060">
    <property type="entry name" value="NMO"/>
    <property type="match status" value="1"/>
</dbReference>
<evidence type="ECO:0000256" key="2">
    <source>
        <dbReference type="ARBA" id="ARBA00009881"/>
    </source>
</evidence>
<keyword evidence="12" id="KW-0223">Dioxygenase</keyword>
<keyword evidence="7" id="KW-0560">Oxidoreductase</keyword>
<keyword evidence="3" id="KW-0216">Detoxification</keyword>
<evidence type="ECO:0000256" key="6">
    <source>
        <dbReference type="ARBA" id="ARBA00022741"/>
    </source>
</evidence>
<dbReference type="SUPFAM" id="SSF51412">
    <property type="entry name" value="Inosine monophosphate dehydrogenase (IMPDH)"/>
    <property type="match status" value="1"/>
</dbReference>
<evidence type="ECO:0000256" key="8">
    <source>
        <dbReference type="ARBA" id="ARBA00023033"/>
    </source>
</evidence>
<evidence type="ECO:0000256" key="1">
    <source>
        <dbReference type="ARBA" id="ARBA00001917"/>
    </source>
</evidence>
<dbReference type="CDD" id="cd04730">
    <property type="entry name" value="NPD_like"/>
    <property type="match status" value="1"/>
</dbReference>
<dbReference type="GO" id="GO:0009636">
    <property type="term" value="P:response to toxic substance"/>
    <property type="evidence" value="ECO:0007669"/>
    <property type="project" value="UniProtKB-KW"/>
</dbReference>